<reference evidence="3 4" key="1">
    <citation type="journal article" date="2019" name="Environ. Microbiol.">
        <title>Species interactions and distinct microbial communities in high Arctic permafrost affected cryosols are associated with the CH4 and CO2 gas fluxes.</title>
        <authorList>
            <person name="Altshuler I."/>
            <person name="Hamel J."/>
            <person name="Turney S."/>
            <person name="Magnuson E."/>
            <person name="Levesque R."/>
            <person name="Greer C."/>
            <person name="Whyte L.G."/>
        </authorList>
    </citation>
    <scope>NUCLEOTIDE SEQUENCE [LARGE SCALE GENOMIC DNA]</scope>
    <source>
        <strain evidence="3 4">S9.3A</strain>
    </source>
</reference>
<dbReference type="RefSeq" id="WP_140738427.1">
    <property type="nucleotide sequence ID" value="NZ_RCZM01000002.1"/>
</dbReference>
<dbReference type="OrthoDB" id="10020688at2"/>
<organism evidence="3 4">
    <name type="scientific">Pedococcus bigeumensis</name>
    <dbReference type="NCBI Taxonomy" id="433644"/>
    <lineage>
        <taxon>Bacteria</taxon>
        <taxon>Bacillati</taxon>
        <taxon>Actinomycetota</taxon>
        <taxon>Actinomycetes</taxon>
        <taxon>Micrococcales</taxon>
        <taxon>Intrasporangiaceae</taxon>
        <taxon>Pedococcus</taxon>
    </lineage>
</organism>
<protein>
    <submittedName>
        <fullName evidence="3">Uncharacterized protein</fullName>
    </submittedName>
</protein>
<evidence type="ECO:0000313" key="4">
    <source>
        <dbReference type="Proteomes" id="UP000317722"/>
    </source>
</evidence>
<feature type="signal peptide" evidence="2">
    <location>
        <begin position="1"/>
        <end position="34"/>
    </location>
</feature>
<feature type="compositionally biased region" description="Basic and acidic residues" evidence="1">
    <location>
        <begin position="289"/>
        <end position="308"/>
    </location>
</feature>
<keyword evidence="2" id="KW-0732">Signal</keyword>
<comment type="caution">
    <text evidence="3">The sequence shown here is derived from an EMBL/GenBank/DDBJ whole genome shotgun (WGS) entry which is preliminary data.</text>
</comment>
<evidence type="ECO:0000256" key="1">
    <source>
        <dbReference type="SAM" id="MobiDB-lite"/>
    </source>
</evidence>
<accession>A0A502D1H2</accession>
<evidence type="ECO:0000256" key="2">
    <source>
        <dbReference type="SAM" id="SignalP"/>
    </source>
</evidence>
<sequence>MRGTQRVGSLLRLFLSVAFLCLAWVLLSSTQADAAEGPAPVELVVSVAEPVTAPVAQTAAVPVAASGDAATSRLATAVLKEPVAAVAQTTEPLVAPVVKQARATTAASVGAGAASLKAVAAAVPVLEAPVVVVVVDDVVTVADALPVVGRAPLVDVPLPGRPSVPTPVELPDPDVLVPEVASEHPANSLEPQSDSLSLPGQVTTSRGLDRAAFEVNGRRTGKPSVRANAGTPLGSGVPEPSLPTPLPAPESPVPPTQSALTPSGGASSGDVASIDPAVVLPSSATRGSRSSDWRVPRGVPERPGSRPD</sequence>
<feature type="region of interest" description="Disordered" evidence="1">
    <location>
        <begin position="183"/>
        <end position="308"/>
    </location>
</feature>
<keyword evidence="4" id="KW-1185">Reference proteome</keyword>
<gene>
    <name evidence="3" type="ORF">EAH86_07580</name>
</gene>
<dbReference type="EMBL" id="RCZM01000002">
    <property type="protein sequence ID" value="TPG18229.1"/>
    <property type="molecule type" value="Genomic_DNA"/>
</dbReference>
<proteinExistence type="predicted"/>
<dbReference type="AlphaFoldDB" id="A0A502D1H2"/>
<name>A0A502D1H2_9MICO</name>
<feature type="compositionally biased region" description="Polar residues" evidence="1">
    <location>
        <begin position="189"/>
        <end position="206"/>
    </location>
</feature>
<evidence type="ECO:0000313" key="3">
    <source>
        <dbReference type="EMBL" id="TPG18229.1"/>
    </source>
</evidence>
<dbReference type="Proteomes" id="UP000317722">
    <property type="component" value="Unassembled WGS sequence"/>
</dbReference>
<feature type="compositionally biased region" description="Pro residues" evidence="1">
    <location>
        <begin position="240"/>
        <end position="255"/>
    </location>
</feature>
<feature type="chain" id="PRO_5021387752" evidence="2">
    <location>
        <begin position="35"/>
        <end position="308"/>
    </location>
</feature>